<evidence type="ECO:0000256" key="4">
    <source>
        <dbReference type="ARBA" id="ARBA00041057"/>
    </source>
</evidence>
<evidence type="ECO:0000256" key="1">
    <source>
        <dbReference type="ARBA" id="ARBA00010702"/>
    </source>
</evidence>
<organism evidence="12 13">
    <name type="scientific">Orchesella dallaii</name>
    <dbReference type="NCBI Taxonomy" id="48710"/>
    <lineage>
        <taxon>Eukaryota</taxon>
        <taxon>Metazoa</taxon>
        <taxon>Ecdysozoa</taxon>
        <taxon>Arthropoda</taxon>
        <taxon>Hexapoda</taxon>
        <taxon>Collembola</taxon>
        <taxon>Entomobryomorpha</taxon>
        <taxon>Entomobryoidea</taxon>
        <taxon>Orchesellidae</taxon>
        <taxon>Orchesellinae</taxon>
        <taxon>Orchesella</taxon>
    </lineage>
</organism>
<keyword evidence="13" id="KW-1185">Reference proteome</keyword>
<evidence type="ECO:0000256" key="6">
    <source>
        <dbReference type="ARBA" id="ARBA00042471"/>
    </source>
</evidence>
<dbReference type="Proteomes" id="UP001642540">
    <property type="component" value="Unassembled WGS sequence"/>
</dbReference>
<comment type="catalytic activity">
    <reaction evidence="11">
        <text>alpha-NAD(+) + H2O = ADP-D-ribose + nicotinamide + H(+)</text>
        <dbReference type="Rhea" id="RHEA:68792"/>
        <dbReference type="ChEBI" id="CHEBI:15377"/>
        <dbReference type="ChEBI" id="CHEBI:15378"/>
        <dbReference type="ChEBI" id="CHEBI:17154"/>
        <dbReference type="ChEBI" id="CHEBI:57967"/>
        <dbReference type="ChEBI" id="CHEBI:77017"/>
    </reaction>
</comment>
<gene>
    <name evidence="12" type="ORF">ODALV1_LOCUS21659</name>
</gene>
<comment type="caution">
    <text evidence="12">The sequence shown here is derived from an EMBL/GenBank/DDBJ whole genome shotgun (WGS) entry which is preliminary data.</text>
</comment>
<evidence type="ECO:0000256" key="7">
    <source>
        <dbReference type="ARBA" id="ARBA00042722"/>
    </source>
</evidence>
<comment type="similarity">
    <text evidence="1">Belongs to the ADP-ribosylglycohydrolase family.</text>
</comment>
<dbReference type="Pfam" id="PF03747">
    <property type="entry name" value="ADP_ribosyl_GH"/>
    <property type="match status" value="1"/>
</dbReference>
<evidence type="ECO:0000256" key="5">
    <source>
        <dbReference type="ARBA" id="ARBA00042398"/>
    </source>
</evidence>
<evidence type="ECO:0000256" key="10">
    <source>
        <dbReference type="ARBA" id="ARBA00043193"/>
    </source>
</evidence>
<evidence type="ECO:0000256" key="3">
    <source>
        <dbReference type="ARBA" id="ARBA00022801"/>
    </source>
</evidence>
<accession>A0ABP1RDK2</accession>
<evidence type="ECO:0000313" key="12">
    <source>
        <dbReference type="EMBL" id="CAL8127016.1"/>
    </source>
</evidence>
<reference evidence="12 13" key="1">
    <citation type="submission" date="2024-08" db="EMBL/GenBank/DDBJ databases">
        <authorList>
            <person name="Cucini C."/>
            <person name="Frati F."/>
        </authorList>
    </citation>
    <scope>NUCLEOTIDE SEQUENCE [LARGE SCALE GENOMIC DNA]</scope>
</reference>
<dbReference type="EMBL" id="CAXLJM020000072">
    <property type="protein sequence ID" value="CAL8127016.1"/>
    <property type="molecule type" value="Genomic_DNA"/>
</dbReference>
<dbReference type="InterPro" id="IPR036705">
    <property type="entry name" value="Ribosyl_crysJ1_sf"/>
</dbReference>
<dbReference type="SUPFAM" id="SSF101478">
    <property type="entry name" value="ADP-ribosylglycohydrolase"/>
    <property type="match status" value="1"/>
</dbReference>
<sequence>MLSRFRGSMLGSLMGDCLGSPFEGEASIGKVFLNNYFSQLGDPKKRLPFKPYTDDTAMTKSVALSLTELKGFNGQDMAKRFTKEYFAEPKRGYGSAVHDVFMGLRNSNCEDPYRPAQRQFQGMGSYGNGAAMRVAPVALMNYNDEARAIDVATMQSKITHSHKLGCQGAVLQCLAVRAALHVQPNGLNIVKFTDDLISTMRNIEKKDADVVVEVEGGDSDAPWNTTSYARRLETVKKFLEQPEPPPNEEIHGLLGVHVSALRSVPTAIYCFLVSQNPIPGIECDNKLQRCIQFAISLGGDTDTIAAMAGAISGAYLGEDQVPKELLRHCEAVKDVLSWADKLHDASSTVQFSNEATSNSV</sequence>
<dbReference type="PANTHER" id="PTHR16222:SF24">
    <property type="entry name" value="ADP-RIBOSYLHYDROLASE ARH3"/>
    <property type="match status" value="1"/>
</dbReference>
<evidence type="ECO:0000256" key="8">
    <source>
        <dbReference type="ARBA" id="ARBA00042850"/>
    </source>
</evidence>
<dbReference type="Gene3D" id="1.10.4080.10">
    <property type="entry name" value="ADP-ribosylation/Crystallin J1"/>
    <property type="match status" value="1"/>
</dbReference>
<protein>
    <recommendedName>
        <fullName evidence="4">ADP-ribosylhydrolase ARH3</fullName>
        <ecNumber evidence="2">3.2.1.143</ecNumber>
    </recommendedName>
    <alternativeName>
        <fullName evidence="5">ADP-ribose glycohydrolase ARH3</fullName>
    </alternativeName>
    <alternativeName>
        <fullName evidence="6">ADP-ribosylhydrolase 3</fullName>
    </alternativeName>
    <alternativeName>
        <fullName evidence="9">O-acetyl-ADP-ribose deacetylase ARH3</fullName>
    </alternativeName>
    <alternativeName>
        <fullName evidence="10">Poly(ADP-ribose) glycohydrolase ARH3</fullName>
    </alternativeName>
    <alternativeName>
        <fullName evidence="8">[Protein ADP-ribosylarginine] hydrolase-like protein 2</fullName>
    </alternativeName>
    <alternativeName>
        <fullName evidence="7">[Protein ADP-ribosylserine] hydrolase</fullName>
    </alternativeName>
</protein>
<dbReference type="PANTHER" id="PTHR16222">
    <property type="entry name" value="ADP-RIBOSYLGLYCOHYDROLASE"/>
    <property type="match status" value="1"/>
</dbReference>
<name>A0ABP1RDK2_9HEXA</name>
<proteinExistence type="inferred from homology"/>
<evidence type="ECO:0000313" key="13">
    <source>
        <dbReference type="Proteomes" id="UP001642540"/>
    </source>
</evidence>
<keyword evidence="3" id="KW-0378">Hydrolase</keyword>
<dbReference type="InterPro" id="IPR050792">
    <property type="entry name" value="ADP-ribosylglycohydrolase"/>
</dbReference>
<dbReference type="EC" id="3.2.1.143" evidence="2"/>
<evidence type="ECO:0000256" key="2">
    <source>
        <dbReference type="ARBA" id="ARBA00012255"/>
    </source>
</evidence>
<evidence type="ECO:0000256" key="9">
    <source>
        <dbReference type="ARBA" id="ARBA00043187"/>
    </source>
</evidence>
<dbReference type="InterPro" id="IPR005502">
    <property type="entry name" value="Ribosyl_crysJ1"/>
</dbReference>
<evidence type="ECO:0000256" key="11">
    <source>
        <dbReference type="ARBA" id="ARBA00049015"/>
    </source>
</evidence>